<dbReference type="GO" id="GO:0005737">
    <property type="term" value="C:cytoplasm"/>
    <property type="evidence" value="ECO:0007669"/>
    <property type="project" value="TreeGrafter"/>
</dbReference>
<evidence type="ECO:0000256" key="7">
    <source>
        <dbReference type="ARBA" id="ARBA00022777"/>
    </source>
</evidence>
<evidence type="ECO:0000313" key="11">
    <source>
        <dbReference type="EMBL" id="KZS05790.1"/>
    </source>
</evidence>
<evidence type="ECO:0000256" key="3">
    <source>
        <dbReference type="ARBA" id="ARBA00012101"/>
    </source>
</evidence>
<gene>
    <name evidence="11" type="ORF">APZ42_030750</name>
</gene>
<name>A0A164NAX0_9CRUS</name>
<keyword evidence="12" id="KW-1185">Reference proteome</keyword>
<organism evidence="11 12">
    <name type="scientific">Daphnia magna</name>
    <dbReference type="NCBI Taxonomy" id="35525"/>
    <lineage>
        <taxon>Eukaryota</taxon>
        <taxon>Metazoa</taxon>
        <taxon>Ecdysozoa</taxon>
        <taxon>Arthropoda</taxon>
        <taxon>Crustacea</taxon>
        <taxon>Branchiopoda</taxon>
        <taxon>Diplostraca</taxon>
        <taxon>Cladocera</taxon>
        <taxon>Anomopoda</taxon>
        <taxon>Daphniidae</taxon>
        <taxon>Daphnia</taxon>
    </lineage>
</organism>
<evidence type="ECO:0000259" key="10">
    <source>
        <dbReference type="Pfam" id="PF13660"/>
    </source>
</evidence>
<dbReference type="OrthoDB" id="44918at2759"/>
<dbReference type="Proteomes" id="UP000076858">
    <property type="component" value="Unassembled WGS sequence"/>
</dbReference>
<dbReference type="EMBL" id="LRGB01002860">
    <property type="protein sequence ID" value="KZS05790.1"/>
    <property type="molecule type" value="Genomic_DNA"/>
</dbReference>
<comment type="caution">
    <text evidence="11">The sequence shown here is derived from an EMBL/GenBank/DDBJ whole genome shotgun (WGS) entry which is preliminary data.</text>
</comment>
<dbReference type="InterPro" id="IPR037035">
    <property type="entry name" value="GK-like_C_sf"/>
</dbReference>
<dbReference type="Pfam" id="PF05161">
    <property type="entry name" value="MOFRL"/>
    <property type="match status" value="1"/>
</dbReference>
<keyword evidence="8" id="KW-0067">ATP-binding</keyword>
<dbReference type="InterPro" id="IPR039760">
    <property type="entry name" value="MOFRL_protein"/>
</dbReference>
<dbReference type="FunFam" id="3.40.50.10180:FF:000001">
    <property type="entry name" value="Glycerate kinase"/>
    <property type="match status" value="1"/>
</dbReference>
<comment type="similarity">
    <text evidence="2">Belongs to the glycerate kinase type-2 family.</text>
</comment>
<dbReference type="Gene3D" id="3.40.1480.10">
    <property type="entry name" value="MOFRL domain"/>
    <property type="match status" value="1"/>
</dbReference>
<evidence type="ECO:0000256" key="2">
    <source>
        <dbReference type="ARBA" id="ARBA00005393"/>
    </source>
</evidence>
<proteinExistence type="inferred from homology"/>
<dbReference type="EC" id="2.7.1.31" evidence="3"/>
<dbReference type="Pfam" id="PF13660">
    <property type="entry name" value="DUF4147"/>
    <property type="match status" value="1"/>
</dbReference>
<sequence length="494" mass="53687">MFISRETMSLINEIRLIYKAAVDAVRPGFLVNQAINYSDNVVHIQGELELAVDRNCHVIGFGKAVLAMALQIDKIIGQHIVKGVISIPHGVAAQYSLPDQFLNRYTIYEGAVDNIPDESSLKATKEIENMIANLKNDDLLFVLVSGGGSALLASPAEGLSLDEKKKTINLLSKSGANIQELNSVRKKLSRIKGGKLAQLSYPATTIALILSDVIGDPLDVIASGPTVKNKDPANIGLDIIQKYQLGNQLPTRVVECLSSPTTSNLDDTTFSHVHNFLIGSNLSALQAAEAYANQTGFTTAILSDRINGEAKEIGLQFARLARLFAQMMTMSNDQHEKMEELSVTAENLHIDPRYCCTLERLVRSCRNVRKNLCLIGGGETTVSVRGEGLGGRNQEMVLSYLVETAVEACSDELDIVFLSAGTDGIDGPTAAAGAFSCQSQFALAQAQGLNPRTYLDNNDSYNFFNLLQQGKYHLITGPSGTNVMDIHVLCFYWK</sequence>
<reference evidence="11 12" key="1">
    <citation type="submission" date="2016-03" db="EMBL/GenBank/DDBJ databases">
        <title>EvidentialGene: Evidence-directed Construction of Genes on Genomes.</title>
        <authorList>
            <person name="Gilbert D.G."/>
            <person name="Choi J.-H."/>
            <person name="Mockaitis K."/>
            <person name="Colbourne J."/>
            <person name="Pfrender M."/>
        </authorList>
    </citation>
    <scope>NUCLEOTIDE SEQUENCE [LARGE SCALE GENOMIC DNA]</scope>
    <source>
        <strain evidence="11 12">Xinb3</strain>
        <tissue evidence="11">Complete organism</tissue>
    </source>
</reference>
<keyword evidence="7 11" id="KW-0418">Kinase</keyword>
<keyword evidence="5" id="KW-0808">Transferase</keyword>
<evidence type="ECO:0000256" key="8">
    <source>
        <dbReference type="ARBA" id="ARBA00022840"/>
    </source>
</evidence>
<dbReference type="InterPro" id="IPR007835">
    <property type="entry name" value="MOFRL"/>
</dbReference>
<evidence type="ECO:0000256" key="1">
    <source>
        <dbReference type="ARBA" id="ARBA00000694"/>
    </source>
</evidence>
<dbReference type="InterPro" id="IPR038614">
    <property type="entry name" value="GK_N_sf"/>
</dbReference>
<dbReference type="Gene3D" id="3.40.50.10180">
    <property type="entry name" value="Glycerate kinase, MOFRL-like N-terminal domain"/>
    <property type="match status" value="1"/>
</dbReference>
<dbReference type="InterPro" id="IPR025286">
    <property type="entry name" value="MOFRL_assoc_dom"/>
</dbReference>
<evidence type="ECO:0000313" key="12">
    <source>
        <dbReference type="Proteomes" id="UP000076858"/>
    </source>
</evidence>
<feature type="domain" description="MOFRL" evidence="9">
    <location>
        <begin position="373"/>
        <end position="485"/>
    </location>
</feature>
<dbReference type="SUPFAM" id="SSF82544">
    <property type="entry name" value="GckA/TtuD-like"/>
    <property type="match status" value="1"/>
</dbReference>
<accession>A0A164NAX0</accession>
<dbReference type="STRING" id="35525.A0A164NAX0"/>
<dbReference type="GO" id="GO:0008887">
    <property type="term" value="F:glycerate kinase activity"/>
    <property type="evidence" value="ECO:0007669"/>
    <property type="project" value="UniProtKB-EC"/>
</dbReference>
<evidence type="ECO:0000256" key="5">
    <source>
        <dbReference type="ARBA" id="ARBA00022679"/>
    </source>
</evidence>
<protein>
    <recommendedName>
        <fullName evidence="4">Glycerate kinase</fullName>
        <ecNumber evidence="3">2.7.1.31</ecNumber>
    </recommendedName>
</protein>
<dbReference type="PANTHER" id="PTHR12227:SF0">
    <property type="entry name" value="GLYCERATE KINASE"/>
    <property type="match status" value="1"/>
</dbReference>
<evidence type="ECO:0000256" key="6">
    <source>
        <dbReference type="ARBA" id="ARBA00022741"/>
    </source>
</evidence>
<dbReference type="AlphaFoldDB" id="A0A164NAX0"/>
<keyword evidence="6" id="KW-0547">Nucleotide-binding</keyword>
<evidence type="ECO:0000259" key="9">
    <source>
        <dbReference type="Pfam" id="PF05161"/>
    </source>
</evidence>
<dbReference type="GO" id="GO:0005524">
    <property type="term" value="F:ATP binding"/>
    <property type="evidence" value="ECO:0007669"/>
    <property type="project" value="UniProtKB-KW"/>
</dbReference>
<comment type="catalytic activity">
    <reaction evidence="1">
        <text>(R)-glycerate + ATP = (2R)-3-phosphoglycerate + ADP + H(+)</text>
        <dbReference type="Rhea" id="RHEA:23516"/>
        <dbReference type="ChEBI" id="CHEBI:15378"/>
        <dbReference type="ChEBI" id="CHEBI:16659"/>
        <dbReference type="ChEBI" id="CHEBI:30616"/>
        <dbReference type="ChEBI" id="CHEBI:58272"/>
        <dbReference type="ChEBI" id="CHEBI:456216"/>
        <dbReference type="EC" id="2.7.1.31"/>
    </reaction>
</comment>
<evidence type="ECO:0000256" key="4">
    <source>
        <dbReference type="ARBA" id="ARBA00020720"/>
    </source>
</evidence>
<feature type="domain" description="MOFRL-associated" evidence="10">
    <location>
        <begin position="15"/>
        <end position="257"/>
    </location>
</feature>
<dbReference type="PANTHER" id="PTHR12227">
    <property type="entry name" value="GLYCERATE KINASE"/>
    <property type="match status" value="1"/>
</dbReference>